<evidence type="ECO:0000259" key="1">
    <source>
        <dbReference type="PROSITE" id="PS50043"/>
    </source>
</evidence>
<comment type="caution">
    <text evidence="2">The sequence shown here is derived from an EMBL/GenBank/DDBJ whole genome shotgun (WGS) entry which is preliminary data.</text>
</comment>
<keyword evidence="2" id="KW-0238">DNA-binding</keyword>
<reference evidence="2 3" key="1">
    <citation type="submission" date="2020-08" db="EMBL/GenBank/DDBJ databases">
        <title>Sequencing the genomes of 1000 actinobacteria strains.</title>
        <authorList>
            <person name="Klenk H.-P."/>
        </authorList>
    </citation>
    <scope>NUCLEOTIDE SEQUENCE [LARGE SCALE GENOMIC DNA]</scope>
    <source>
        <strain evidence="2 3">DSM 45486</strain>
    </source>
</reference>
<feature type="domain" description="HTH luxR-type" evidence="1">
    <location>
        <begin position="269"/>
        <end position="334"/>
    </location>
</feature>
<dbReference type="EMBL" id="JACHMO010000001">
    <property type="protein sequence ID" value="MBB5808908.1"/>
    <property type="molecule type" value="Genomic_DNA"/>
</dbReference>
<dbReference type="InterPro" id="IPR036388">
    <property type="entry name" value="WH-like_DNA-bd_sf"/>
</dbReference>
<organism evidence="2 3">
    <name type="scientific">Saccharothrix ecbatanensis</name>
    <dbReference type="NCBI Taxonomy" id="1105145"/>
    <lineage>
        <taxon>Bacteria</taxon>
        <taxon>Bacillati</taxon>
        <taxon>Actinomycetota</taxon>
        <taxon>Actinomycetes</taxon>
        <taxon>Pseudonocardiales</taxon>
        <taxon>Pseudonocardiaceae</taxon>
        <taxon>Saccharothrix</taxon>
    </lineage>
</organism>
<proteinExistence type="predicted"/>
<dbReference type="InterPro" id="IPR051797">
    <property type="entry name" value="TrmB-like"/>
</dbReference>
<dbReference type="Proteomes" id="UP000552097">
    <property type="component" value="Unassembled WGS sequence"/>
</dbReference>
<evidence type="ECO:0000313" key="3">
    <source>
        <dbReference type="Proteomes" id="UP000552097"/>
    </source>
</evidence>
<dbReference type="PROSITE" id="PS50043">
    <property type="entry name" value="HTH_LUXR_2"/>
    <property type="match status" value="1"/>
</dbReference>
<dbReference type="GO" id="GO:0003677">
    <property type="term" value="F:DNA binding"/>
    <property type="evidence" value="ECO:0007669"/>
    <property type="project" value="UniProtKB-KW"/>
</dbReference>
<evidence type="ECO:0000313" key="2">
    <source>
        <dbReference type="EMBL" id="MBB5808908.1"/>
    </source>
</evidence>
<dbReference type="SMART" id="SM00421">
    <property type="entry name" value="HTH_LUXR"/>
    <property type="match status" value="1"/>
</dbReference>
<dbReference type="SUPFAM" id="SSF46894">
    <property type="entry name" value="C-terminal effector domain of the bipartite response regulators"/>
    <property type="match status" value="1"/>
</dbReference>
<accession>A0A7W9HUV6</accession>
<name>A0A7W9HUV6_9PSEU</name>
<gene>
    <name evidence="2" type="ORF">F4560_008676</name>
</gene>
<dbReference type="InterPro" id="IPR016032">
    <property type="entry name" value="Sig_transdc_resp-reg_C-effctor"/>
</dbReference>
<protein>
    <submittedName>
        <fullName evidence="2">DNA-binding CsgD family transcriptional regulator</fullName>
    </submittedName>
</protein>
<sequence length="336" mass="36368">MPPEAPSLSSHLILLGLSPDAAVLYAELLTRPPEPLQARAGLFDGDEAGERLAAAAAGLVALGLVEATGSAGQPLVPVSPARSLELLGRLRTGEVDHAQIAVSGAYESFRRRKLSAIAGSAVEAVTGADAIEHRINEALEGARREIRMFDSPPYFRPVDLGTEQALRLFARGVGHRVVYSRASLEQPGNFSVNIEPCLQAGEQARFMEKVPVKVTLVDDDLALVSSSVEEADINLSLLLVRSGGLLSALSALFELMWEQAMPLEHRHPKLRSTAVLHPAERHILTLLLAGVSDNQIIRELGVSRRTFFRRMELLLAKAGATTRFQLAARARQYGWI</sequence>
<dbReference type="AlphaFoldDB" id="A0A7W9HUV6"/>
<dbReference type="PANTHER" id="PTHR34293:SF1">
    <property type="entry name" value="HTH-TYPE TRANSCRIPTIONAL REGULATOR TRMBL2"/>
    <property type="match status" value="1"/>
</dbReference>
<dbReference type="InterPro" id="IPR000792">
    <property type="entry name" value="Tscrpt_reg_LuxR_C"/>
</dbReference>
<keyword evidence="3" id="KW-1185">Reference proteome</keyword>
<dbReference type="RefSeq" id="WP_221483857.1">
    <property type="nucleotide sequence ID" value="NZ_JACHMO010000001.1"/>
</dbReference>
<dbReference type="GO" id="GO:0006355">
    <property type="term" value="P:regulation of DNA-templated transcription"/>
    <property type="evidence" value="ECO:0007669"/>
    <property type="project" value="InterPro"/>
</dbReference>
<dbReference type="PANTHER" id="PTHR34293">
    <property type="entry name" value="HTH-TYPE TRANSCRIPTIONAL REGULATOR TRMBL2"/>
    <property type="match status" value="1"/>
</dbReference>
<dbReference type="Gene3D" id="1.10.10.10">
    <property type="entry name" value="Winged helix-like DNA-binding domain superfamily/Winged helix DNA-binding domain"/>
    <property type="match status" value="1"/>
</dbReference>